<dbReference type="PROSITE" id="PS00108">
    <property type="entry name" value="PROTEIN_KINASE_ST"/>
    <property type="match status" value="1"/>
</dbReference>
<dbReference type="InterPro" id="IPR011009">
    <property type="entry name" value="Kinase-like_dom_sf"/>
</dbReference>
<dbReference type="SMART" id="SM00220">
    <property type="entry name" value="S_TKc"/>
    <property type="match status" value="1"/>
</dbReference>
<dbReference type="InterPro" id="IPR050205">
    <property type="entry name" value="CDPK_Ser/Thr_kinases"/>
</dbReference>
<feature type="binding site" evidence="6">
    <location>
        <position position="29"/>
    </location>
    <ligand>
        <name>ATP</name>
        <dbReference type="ChEBI" id="CHEBI:30616"/>
    </ligand>
</feature>
<dbReference type="Pfam" id="PF00069">
    <property type="entry name" value="Pkinase"/>
    <property type="match status" value="1"/>
</dbReference>
<feature type="domain" description="Protein kinase" evidence="8">
    <location>
        <begin position="1"/>
        <end position="272"/>
    </location>
</feature>
<evidence type="ECO:0000259" key="8">
    <source>
        <dbReference type="PROSITE" id="PS50011"/>
    </source>
</evidence>
<dbReference type="Gene3D" id="1.10.510.10">
    <property type="entry name" value="Transferase(Phosphotransferase) domain 1"/>
    <property type="match status" value="1"/>
</dbReference>
<dbReference type="KEGG" id="ehx:EMIHUDRAFT_43826"/>
<keyword evidence="3 6" id="KW-0547">Nucleotide-binding</keyword>
<dbReference type="RefSeq" id="XP_005778425.1">
    <property type="nucleotide sequence ID" value="XM_005778368.1"/>
</dbReference>
<keyword evidence="5 6" id="KW-0067">ATP-binding</keyword>
<dbReference type="PROSITE" id="PS50011">
    <property type="entry name" value="PROTEIN_KINASE_DOM"/>
    <property type="match status" value="1"/>
</dbReference>
<dbReference type="FunFam" id="1.10.510.10:FF:000571">
    <property type="entry name" value="Maternal embryonic leucine zipper kinase"/>
    <property type="match status" value="1"/>
</dbReference>
<keyword evidence="2" id="KW-0808">Transferase</keyword>
<dbReference type="InterPro" id="IPR017441">
    <property type="entry name" value="Protein_kinase_ATP_BS"/>
</dbReference>
<evidence type="ECO:0000256" key="7">
    <source>
        <dbReference type="RuleBase" id="RU000304"/>
    </source>
</evidence>
<evidence type="ECO:0000256" key="5">
    <source>
        <dbReference type="ARBA" id="ARBA00022840"/>
    </source>
</evidence>
<dbReference type="STRING" id="2903.R1ESU7"/>
<dbReference type="GO" id="GO:0005524">
    <property type="term" value="F:ATP binding"/>
    <property type="evidence" value="ECO:0007669"/>
    <property type="project" value="UniProtKB-UniRule"/>
</dbReference>
<keyword evidence="10" id="KW-1185">Reference proteome</keyword>
<dbReference type="PaxDb" id="2903-EOD25996"/>
<dbReference type="SUPFAM" id="SSF56112">
    <property type="entry name" value="Protein kinase-like (PK-like)"/>
    <property type="match status" value="1"/>
</dbReference>
<evidence type="ECO:0000256" key="1">
    <source>
        <dbReference type="ARBA" id="ARBA00022527"/>
    </source>
</evidence>
<evidence type="ECO:0000256" key="3">
    <source>
        <dbReference type="ARBA" id="ARBA00022741"/>
    </source>
</evidence>
<dbReference type="InterPro" id="IPR008271">
    <property type="entry name" value="Ser/Thr_kinase_AS"/>
</dbReference>
<dbReference type="PROSITE" id="PS00107">
    <property type="entry name" value="PROTEIN_KINASE_ATP"/>
    <property type="match status" value="1"/>
</dbReference>
<dbReference type="eggNOG" id="KOG0033">
    <property type="taxonomic scope" value="Eukaryota"/>
</dbReference>
<proteinExistence type="inferred from homology"/>
<evidence type="ECO:0000256" key="4">
    <source>
        <dbReference type="ARBA" id="ARBA00022777"/>
    </source>
</evidence>
<dbReference type="GO" id="GO:0004674">
    <property type="term" value="F:protein serine/threonine kinase activity"/>
    <property type="evidence" value="ECO:0007669"/>
    <property type="project" value="UniProtKB-KW"/>
</dbReference>
<sequence>YSLGALLGEGAFGSVRSGTDSSGTRVAVKQLNKARTASDVFEREARMLRGAGTHQHVTCLIDSFESPAQWVIVMELAGGGEVFERIVQRGPLSERDAALVVRHVARALAHLAARDIVHRDLKPENLLFVSEAEGADVKLTDFGLAAFCAASPRAAEAGGEERPATVSGLAGTEPYMAPEMVRLDAYSHCVDVWSLGVCLFTLLSGYLPFDPHGTAPPRLVQRNILRGEPDWSAYPQQWEPVSQEARALIGRMLALRPEDRATPAQLLATPWVA</sequence>
<evidence type="ECO:0000256" key="2">
    <source>
        <dbReference type="ARBA" id="ARBA00022679"/>
    </source>
</evidence>
<dbReference type="GeneID" id="17271540"/>
<evidence type="ECO:0000313" key="10">
    <source>
        <dbReference type="Proteomes" id="UP000013827"/>
    </source>
</evidence>
<dbReference type="EnsemblProtists" id="EOD25996">
    <property type="protein sequence ID" value="EOD25996"/>
    <property type="gene ID" value="EMIHUDRAFT_43826"/>
</dbReference>
<name>A0A0D3JR61_EMIH1</name>
<evidence type="ECO:0000256" key="6">
    <source>
        <dbReference type="PROSITE-ProRule" id="PRU10141"/>
    </source>
</evidence>
<comment type="similarity">
    <text evidence="7">Belongs to the protein kinase superfamily.</text>
</comment>
<reference evidence="9" key="2">
    <citation type="submission" date="2024-10" db="UniProtKB">
        <authorList>
            <consortium name="EnsemblProtists"/>
        </authorList>
    </citation>
    <scope>IDENTIFICATION</scope>
</reference>
<keyword evidence="1 7" id="KW-0723">Serine/threonine-protein kinase</keyword>
<dbReference type="Proteomes" id="UP000013827">
    <property type="component" value="Unassembled WGS sequence"/>
</dbReference>
<dbReference type="OMA" id="LDAYSHC"/>
<keyword evidence="4" id="KW-0418">Kinase</keyword>
<organism evidence="9 10">
    <name type="scientific">Emiliania huxleyi (strain CCMP1516)</name>
    <dbReference type="NCBI Taxonomy" id="280463"/>
    <lineage>
        <taxon>Eukaryota</taxon>
        <taxon>Haptista</taxon>
        <taxon>Haptophyta</taxon>
        <taxon>Prymnesiophyceae</taxon>
        <taxon>Isochrysidales</taxon>
        <taxon>Noelaerhabdaceae</taxon>
        <taxon>Emiliania</taxon>
    </lineage>
</organism>
<dbReference type="PANTHER" id="PTHR24349">
    <property type="entry name" value="SERINE/THREONINE-PROTEIN KINASE"/>
    <property type="match status" value="1"/>
</dbReference>
<protein>
    <recommendedName>
        <fullName evidence="8">Protein kinase domain-containing protein</fullName>
    </recommendedName>
</protein>
<dbReference type="InterPro" id="IPR000719">
    <property type="entry name" value="Prot_kinase_dom"/>
</dbReference>
<accession>A0A0D3JR61</accession>
<dbReference type="AlphaFoldDB" id="A0A0D3JR61"/>
<evidence type="ECO:0000313" key="9">
    <source>
        <dbReference type="EnsemblProtists" id="EOD25996"/>
    </source>
</evidence>
<reference evidence="10" key="1">
    <citation type="journal article" date="2013" name="Nature">
        <title>Pan genome of the phytoplankton Emiliania underpins its global distribution.</title>
        <authorList>
            <person name="Read B.A."/>
            <person name="Kegel J."/>
            <person name="Klute M.J."/>
            <person name="Kuo A."/>
            <person name="Lefebvre S.C."/>
            <person name="Maumus F."/>
            <person name="Mayer C."/>
            <person name="Miller J."/>
            <person name="Monier A."/>
            <person name="Salamov A."/>
            <person name="Young J."/>
            <person name="Aguilar M."/>
            <person name="Claverie J.M."/>
            <person name="Frickenhaus S."/>
            <person name="Gonzalez K."/>
            <person name="Herman E.K."/>
            <person name="Lin Y.C."/>
            <person name="Napier J."/>
            <person name="Ogata H."/>
            <person name="Sarno A.F."/>
            <person name="Shmutz J."/>
            <person name="Schroeder D."/>
            <person name="de Vargas C."/>
            <person name="Verret F."/>
            <person name="von Dassow P."/>
            <person name="Valentin K."/>
            <person name="Van de Peer Y."/>
            <person name="Wheeler G."/>
            <person name="Dacks J.B."/>
            <person name="Delwiche C.F."/>
            <person name="Dyhrman S.T."/>
            <person name="Glockner G."/>
            <person name="John U."/>
            <person name="Richards T."/>
            <person name="Worden A.Z."/>
            <person name="Zhang X."/>
            <person name="Grigoriev I.V."/>
            <person name="Allen A.E."/>
            <person name="Bidle K."/>
            <person name="Borodovsky M."/>
            <person name="Bowler C."/>
            <person name="Brownlee C."/>
            <person name="Cock J.M."/>
            <person name="Elias M."/>
            <person name="Gladyshev V.N."/>
            <person name="Groth M."/>
            <person name="Guda C."/>
            <person name="Hadaegh A."/>
            <person name="Iglesias-Rodriguez M.D."/>
            <person name="Jenkins J."/>
            <person name="Jones B.M."/>
            <person name="Lawson T."/>
            <person name="Leese F."/>
            <person name="Lindquist E."/>
            <person name="Lobanov A."/>
            <person name="Lomsadze A."/>
            <person name="Malik S.B."/>
            <person name="Marsh M.E."/>
            <person name="Mackinder L."/>
            <person name="Mock T."/>
            <person name="Mueller-Roeber B."/>
            <person name="Pagarete A."/>
            <person name="Parker M."/>
            <person name="Probert I."/>
            <person name="Quesneville H."/>
            <person name="Raines C."/>
            <person name="Rensing S.A."/>
            <person name="Riano-Pachon D.M."/>
            <person name="Richier S."/>
            <person name="Rokitta S."/>
            <person name="Shiraiwa Y."/>
            <person name="Soanes D.M."/>
            <person name="van der Giezen M."/>
            <person name="Wahlund T.M."/>
            <person name="Williams B."/>
            <person name="Wilson W."/>
            <person name="Wolfe G."/>
            <person name="Wurch L.L."/>
        </authorList>
    </citation>
    <scope>NUCLEOTIDE SEQUENCE</scope>
</reference>
<dbReference type="HOGENOM" id="CLU_000288_63_0_1"/>